<gene>
    <name evidence="1" type="ORF">IAA06_16555</name>
</gene>
<comment type="caution">
    <text evidence="1">The sequence shown here is derived from an EMBL/GenBank/DDBJ whole genome shotgun (WGS) entry which is preliminary data.</text>
</comment>
<sequence length="231" mass="27565">EYIGEFIYELSEHGSLTGDELIRLASENYGIELNDSDLSRRAQILRDTNMISVNRHKRYKIEENGRIFLNKIGIPYKQKDEDFGLRQKNNLEMTHNDMDMRKSSLQQYRQDMSFQKRVSIEKAEVKHEEKNRIDAKKEPKKEYKFLWQRIIQCLEEELYDCNTESSLKVLDIYRMIRSSNRKLQINPEDIKEVLDFLASPLIQGVECVNQDEYCAIRTIEDIKKTMQYYSN</sequence>
<evidence type="ECO:0000313" key="2">
    <source>
        <dbReference type="Proteomes" id="UP000823842"/>
    </source>
</evidence>
<proteinExistence type="predicted"/>
<dbReference type="EMBL" id="DWYZ01000317">
    <property type="protein sequence ID" value="HJB30386.1"/>
    <property type="molecule type" value="Genomic_DNA"/>
</dbReference>
<organism evidence="1 2">
    <name type="scientific">Candidatus Blautia faecavium</name>
    <dbReference type="NCBI Taxonomy" id="2838487"/>
    <lineage>
        <taxon>Bacteria</taxon>
        <taxon>Bacillati</taxon>
        <taxon>Bacillota</taxon>
        <taxon>Clostridia</taxon>
        <taxon>Lachnospirales</taxon>
        <taxon>Lachnospiraceae</taxon>
        <taxon>Blautia</taxon>
    </lineage>
</organism>
<name>A0A9D2LWI0_9FIRM</name>
<feature type="non-terminal residue" evidence="1">
    <location>
        <position position="1"/>
    </location>
</feature>
<dbReference type="Proteomes" id="UP000823842">
    <property type="component" value="Unassembled WGS sequence"/>
</dbReference>
<reference evidence="1" key="1">
    <citation type="journal article" date="2021" name="PeerJ">
        <title>Extensive microbial diversity within the chicken gut microbiome revealed by metagenomics and culture.</title>
        <authorList>
            <person name="Gilroy R."/>
            <person name="Ravi A."/>
            <person name="Getino M."/>
            <person name="Pursley I."/>
            <person name="Horton D.L."/>
            <person name="Alikhan N.F."/>
            <person name="Baker D."/>
            <person name="Gharbi K."/>
            <person name="Hall N."/>
            <person name="Watson M."/>
            <person name="Adriaenssens E.M."/>
            <person name="Foster-Nyarko E."/>
            <person name="Jarju S."/>
            <person name="Secka A."/>
            <person name="Antonio M."/>
            <person name="Oren A."/>
            <person name="Chaudhuri R.R."/>
            <person name="La Ragione R."/>
            <person name="Hildebrand F."/>
            <person name="Pallen M.J."/>
        </authorList>
    </citation>
    <scope>NUCLEOTIDE SEQUENCE</scope>
    <source>
        <strain evidence="1">ChiSjej1B19-5720</strain>
    </source>
</reference>
<evidence type="ECO:0000313" key="1">
    <source>
        <dbReference type="EMBL" id="HJB30386.1"/>
    </source>
</evidence>
<accession>A0A9D2LWI0</accession>
<dbReference type="AlphaFoldDB" id="A0A9D2LWI0"/>
<reference evidence="1" key="2">
    <citation type="submission" date="2021-04" db="EMBL/GenBank/DDBJ databases">
        <authorList>
            <person name="Gilroy R."/>
        </authorList>
    </citation>
    <scope>NUCLEOTIDE SEQUENCE</scope>
    <source>
        <strain evidence="1">ChiSjej1B19-5720</strain>
    </source>
</reference>
<protein>
    <submittedName>
        <fullName evidence="1">Uncharacterized protein</fullName>
    </submittedName>
</protein>